<proteinExistence type="inferred from homology"/>
<dbReference type="GO" id="GO:0031640">
    <property type="term" value="P:killing of cells of another organism"/>
    <property type="evidence" value="ECO:0007669"/>
    <property type="project" value="UniProtKB-KW"/>
</dbReference>
<dbReference type="InterPro" id="IPR002633">
    <property type="entry name" value="Bacteriocin_IIa"/>
</dbReference>
<evidence type="ECO:0000256" key="2">
    <source>
        <dbReference type="ARBA" id="ARBA00022529"/>
    </source>
</evidence>
<dbReference type="PROSITE" id="PS60030">
    <property type="entry name" value="BACTERIOCIN_IIA"/>
    <property type="match status" value="1"/>
</dbReference>
<evidence type="ECO:0000256" key="3">
    <source>
        <dbReference type="ARBA" id="ARBA00023022"/>
    </source>
</evidence>
<dbReference type="GO" id="GO:0005576">
    <property type="term" value="C:extracellular region"/>
    <property type="evidence" value="ECO:0007669"/>
    <property type="project" value="InterPro"/>
</dbReference>
<evidence type="ECO:0000256" key="1">
    <source>
        <dbReference type="ARBA" id="ARBA00007999"/>
    </source>
</evidence>
<evidence type="ECO:0000256" key="4">
    <source>
        <dbReference type="ARBA" id="ARBA00023048"/>
    </source>
</evidence>
<dbReference type="InterPro" id="IPR023388">
    <property type="entry name" value="Bacteriocin_IIa_dom_sf"/>
</dbReference>
<dbReference type="Pfam" id="PF01721">
    <property type="entry name" value="Bacteriocin_II"/>
    <property type="match status" value="1"/>
</dbReference>
<reference evidence="5" key="1">
    <citation type="journal article" date="2012" name="Biosci. Biotechnol. Biochem.">
        <title>Identification of Enterocin NKR-5-3C, a Novel Class IIa Bacteriocin Produced by a Multiple Bacteriocin Producer, &lt;i&gt;Enterococcus faecium&lt;/i&gt; NKR-5-3.</title>
        <authorList>
            <person name="Himeno K."/>
            <person name="Fujita K."/>
            <person name="Zendo T."/>
            <person name="Wilaipun P."/>
            <person name="Ishibashi N."/>
            <person name="Masuda Y."/>
            <person name="Yoneyama F."/>
            <person name="Leelawatcharamas V."/>
            <person name="Nakayama J."/>
            <person name="Sonomoto K."/>
        </authorList>
    </citation>
    <scope>NUCLEOTIDE SEQUENCE</scope>
</reference>
<evidence type="ECO:0000313" key="5">
    <source>
        <dbReference type="EMBL" id="BAM34475.1"/>
    </source>
</evidence>
<dbReference type="GO" id="GO:0042742">
    <property type="term" value="P:defense response to bacterium"/>
    <property type="evidence" value="ECO:0007669"/>
    <property type="project" value="UniProtKB-KW"/>
</dbReference>
<dbReference type="SMR" id="I7H7S7"/>
<dbReference type="EMBL" id="AB695329">
    <property type="protein sequence ID" value="BAM34475.1"/>
    <property type="molecule type" value="Genomic_DNA"/>
</dbReference>
<comment type="similarity">
    <text evidence="1">Belongs to the bacteriocin class IIA/YGNGV family.</text>
</comment>
<accession>I7H7S7</accession>
<dbReference type="EMBL" id="AB908994">
    <property type="protein sequence ID" value="BAP39812.1"/>
    <property type="molecule type" value="Genomic_DNA"/>
</dbReference>
<organism evidence="5">
    <name type="scientific">Enterococcus faecium</name>
    <name type="common">Streptococcus faecium</name>
    <dbReference type="NCBI Taxonomy" id="1352"/>
    <lineage>
        <taxon>Bacteria</taxon>
        <taxon>Bacillati</taxon>
        <taxon>Bacillota</taxon>
        <taxon>Bacilli</taxon>
        <taxon>Lactobacillales</taxon>
        <taxon>Enterococcaceae</taxon>
        <taxon>Enterococcus</taxon>
    </lineage>
</organism>
<sequence>MKNVEKISLVELKKVTGGATYYGNGLYCNSKKCWVEWGITGGCLAQYAIGGWLGGAVPGKC</sequence>
<keyword evidence="4" id="KW-0078">Bacteriocin</keyword>
<keyword evidence="3" id="KW-0044">Antibiotic</keyword>
<dbReference type="AlphaFoldDB" id="I7H7S7"/>
<name>I7H7S7_ENTFC</name>
<keyword evidence="2" id="KW-0929">Antimicrobial</keyword>
<dbReference type="Gene3D" id="1.20.5.130">
    <property type="match status" value="1"/>
</dbReference>
<dbReference type="InterPro" id="IPR023384">
    <property type="entry name" value="Bacteriocin_IIa_CS"/>
</dbReference>
<gene>
    <name evidence="5" type="primary">ent53C</name>
    <name evidence="6" type="synonym">enkC</name>
</gene>
<evidence type="ECO:0000313" key="6">
    <source>
        <dbReference type="EMBL" id="BAP39812.1"/>
    </source>
</evidence>
<protein>
    <submittedName>
        <fullName evidence="5 6">Enterocin NKR-5-3C</fullName>
    </submittedName>
</protein>
<reference evidence="6" key="2">
    <citation type="journal article" date="2014" name="Appl. Environ. Microbiol.">
        <title>Gene Cluster Responsible for Secretion of and Immunity to Multiple Bacteriocins, the NKR-5-3 Enterocins.</title>
        <authorList>
            <person name="Ishibashi N."/>
            <person name="Himeno K."/>
            <person name="Masuda Y."/>
            <person name="Perez R.H."/>
            <person name="Iwatani S."/>
            <person name="Zendo T."/>
            <person name="Wilaipun P."/>
            <person name="Leelawatcharamas V."/>
            <person name="Nakayama J."/>
            <person name="Sonomoto K."/>
        </authorList>
    </citation>
    <scope>NUCLEOTIDE SEQUENCE</scope>
    <source>
        <strain evidence="6">NKR-5-3</strain>
    </source>
</reference>